<keyword evidence="3" id="KW-1185">Reference proteome</keyword>
<accession>A0ABW4EM29</accession>
<keyword evidence="2" id="KW-0378">Hydrolase</keyword>
<proteinExistence type="predicted"/>
<feature type="domain" description="AB hydrolase-1" evidence="1">
    <location>
        <begin position="30"/>
        <end position="133"/>
    </location>
</feature>
<name>A0ABW4EM29_9RHOB</name>
<gene>
    <name evidence="2" type="ORF">ACFTOW_17835</name>
</gene>
<dbReference type="InterPro" id="IPR029058">
    <property type="entry name" value="AB_hydrolase_fold"/>
</dbReference>
<protein>
    <submittedName>
        <fullName evidence="2">Alpha/beta fold hydrolase</fullName>
    </submittedName>
</protein>
<sequence length="295" mass="31970">MTRTQTTMVPHLGGSQIGYRMPRPYDPTKPVLVMVNSFSTSAELFTPQFDDDALAGAANLLAIELFGHGDTRSPGETFTYWDTAIANFQVMDALGIDKAFVMGTSQGGWVAARMAMLQPDRIQGIVPLGTSMDAETIRSQTLGCWNGDEVCSPVIAQLTAPVGDDWTVAGEFTDFILSAGIGGPASDAQREHWHELHRKNYAGDAGRRRLLMAAINLRDRDGLHGRLGYVTCPVLWMHGTSDQVYSVANAQDEIGLFTAAPDARVEVVEGGQHFLSASHPGQVNEATIAFIDQWS</sequence>
<dbReference type="Pfam" id="PF00561">
    <property type="entry name" value="Abhydrolase_1"/>
    <property type="match status" value="1"/>
</dbReference>
<dbReference type="SUPFAM" id="SSF53474">
    <property type="entry name" value="alpha/beta-Hydrolases"/>
    <property type="match status" value="1"/>
</dbReference>
<organism evidence="2 3">
    <name type="scientific">Lacimonas salitolerans</name>
    <dbReference type="NCBI Taxonomy" id="1323750"/>
    <lineage>
        <taxon>Bacteria</taxon>
        <taxon>Pseudomonadati</taxon>
        <taxon>Pseudomonadota</taxon>
        <taxon>Alphaproteobacteria</taxon>
        <taxon>Rhodobacterales</taxon>
        <taxon>Paracoccaceae</taxon>
        <taxon>Lacimonas</taxon>
    </lineage>
</organism>
<dbReference type="InterPro" id="IPR050266">
    <property type="entry name" value="AB_hydrolase_sf"/>
</dbReference>
<comment type="caution">
    <text evidence="2">The sequence shown here is derived from an EMBL/GenBank/DDBJ whole genome shotgun (WGS) entry which is preliminary data.</text>
</comment>
<dbReference type="EMBL" id="JBHUDD010000156">
    <property type="protein sequence ID" value="MFD1511246.1"/>
    <property type="molecule type" value="Genomic_DNA"/>
</dbReference>
<evidence type="ECO:0000313" key="3">
    <source>
        <dbReference type="Proteomes" id="UP001597186"/>
    </source>
</evidence>
<dbReference type="Proteomes" id="UP001597186">
    <property type="component" value="Unassembled WGS sequence"/>
</dbReference>
<dbReference type="InterPro" id="IPR000073">
    <property type="entry name" value="AB_hydrolase_1"/>
</dbReference>
<dbReference type="InterPro" id="IPR000639">
    <property type="entry name" value="Epox_hydrolase-like"/>
</dbReference>
<dbReference type="RefSeq" id="WP_379918244.1">
    <property type="nucleotide sequence ID" value="NZ_JBHUDD010000156.1"/>
</dbReference>
<dbReference type="PANTHER" id="PTHR43798">
    <property type="entry name" value="MONOACYLGLYCEROL LIPASE"/>
    <property type="match status" value="1"/>
</dbReference>
<reference evidence="3" key="1">
    <citation type="journal article" date="2019" name="Int. J. Syst. Evol. Microbiol.">
        <title>The Global Catalogue of Microorganisms (GCM) 10K type strain sequencing project: providing services to taxonomists for standard genome sequencing and annotation.</title>
        <authorList>
            <consortium name="The Broad Institute Genomics Platform"/>
            <consortium name="The Broad Institute Genome Sequencing Center for Infectious Disease"/>
            <person name="Wu L."/>
            <person name="Ma J."/>
        </authorList>
    </citation>
    <scope>NUCLEOTIDE SEQUENCE [LARGE SCALE GENOMIC DNA]</scope>
    <source>
        <strain evidence="3">CGMCC 1.12477</strain>
    </source>
</reference>
<dbReference type="PRINTS" id="PR00412">
    <property type="entry name" value="EPOXHYDRLASE"/>
</dbReference>
<evidence type="ECO:0000313" key="2">
    <source>
        <dbReference type="EMBL" id="MFD1511246.1"/>
    </source>
</evidence>
<dbReference type="PANTHER" id="PTHR43798:SF33">
    <property type="entry name" value="HYDROLASE, PUTATIVE (AFU_ORTHOLOGUE AFUA_2G14860)-RELATED"/>
    <property type="match status" value="1"/>
</dbReference>
<dbReference type="Gene3D" id="3.40.50.1820">
    <property type="entry name" value="alpha/beta hydrolase"/>
    <property type="match status" value="1"/>
</dbReference>
<dbReference type="GO" id="GO:0016787">
    <property type="term" value="F:hydrolase activity"/>
    <property type="evidence" value="ECO:0007669"/>
    <property type="project" value="UniProtKB-KW"/>
</dbReference>
<evidence type="ECO:0000259" key="1">
    <source>
        <dbReference type="Pfam" id="PF00561"/>
    </source>
</evidence>